<evidence type="ECO:0000313" key="2">
    <source>
        <dbReference type="EMBL" id="SFE46570.1"/>
    </source>
</evidence>
<feature type="transmembrane region" description="Helical" evidence="1">
    <location>
        <begin position="6"/>
        <end position="26"/>
    </location>
</feature>
<proteinExistence type="predicted"/>
<feature type="transmembrane region" description="Helical" evidence="1">
    <location>
        <begin position="38"/>
        <end position="56"/>
    </location>
</feature>
<keyword evidence="1" id="KW-1133">Transmembrane helix</keyword>
<keyword evidence="1" id="KW-0472">Membrane</keyword>
<gene>
    <name evidence="2" type="ORF">SAMN05216167_11464</name>
</gene>
<accession>A0A1I2AUK2</accession>
<evidence type="ECO:0000256" key="1">
    <source>
        <dbReference type="SAM" id="Phobius"/>
    </source>
</evidence>
<dbReference type="Proteomes" id="UP000198598">
    <property type="component" value="Unassembled WGS sequence"/>
</dbReference>
<dbReference type="EMBL" id="FOLQ01000014">
    <property type="protein sequence ID" value="SFE46570.1"/>
    <property type="molecule type" value="Genomic_DNA"/>
</dbReference>
<name>A0A1I2AUK2_9BACT</name>
<dbReference type="OrthoDB" id="961164at2"/>
<keyword evidence="1" id="KW-0812">Transmembrane</keyword>
<feature type="transmembrane region" description="Helical" evidence="1">
    <location>
        <begin position="62"/>
        <end position="88"/>
    </location>
</feature>
<protein>
    <submittedName>
        <fullName evidence="2">Uncharacterized protein</fullName>
    </submittedName>
</protein>
<dbReference type="RefSeq" id="WP_093831670.1">
    <property type="nucleotide sequence ID" value="NZ_FOLQ01000014.1"/>
</dbReference>
<keyword evidence="3" id="KW-1185">Reference proteome</keyword>
<sequence length="94" mass="10533">MYFFWILWGIDAIVGLVVLYFFFEGLSDGTVSSFNGGLWFMMLAGLSAVLLGSIYLQSHQNFMWAKILAGLLAIPGLLFGLFFLILILSGTRWN</sequence>
<organism evidence="2 3">
    <name type="scientific">Spirosoma endophyticum</name>
    <dbReference type="NCBI Taxonomy" id="662367"/>
    <lineage>
        <taxon>Bacteria</taxon>
        <taxon>Pseudomonadati</taxon>
        <taxon>Bacteroidota</taxon>
        <taxon>Cytophagia</taxon>
        <taxon>Cytophagales</taxon>
        <taxon>Cytophagaceae</taxon>
        <taxon>Spirosoma</taxon>
    </lineage>
</organism>
<reference evidence="2 3" key="1">
    <citation type="submission" date="2016-10" db="EMBL/GenBank/DDBJ databases">
        <authorList>
            <person name="de Groot N.N."/>
        </authorList>
    </citation>
    <scope>NUCLEOTIDE SEQUENCE [LARGE SCALE GENOMIC DNA]</scope>
    <source>
        <strain evidence="2 3">DSM 26130</strain>
    </source>
</reference>
<evidence type="ECO:0000313" key="3">
    <source>
        <dbReference type="Proteomes" id="UP000198598"/>
    </source>
</evidence>
<dbReference type="AlphaFoldDB" id="A0A1I2AUK2"/>